<dbReference type="Gene3D" id="2.40.50.1020">
    <property type="entry name" value="LytTr DNA-binding domain"/>
    <property type="match status" value="1"/>
</dbReference>
<dbReference type="Gene3D" id="3.40.50.2300">
    <property type="match status" value="1"/>
</dbReference>
<dbReference type="SMART" id="SM00448">
    <property type="entry name" value="REC"/>
    <property type="match status" value="1"/>
</dbReference>
<evidence type="ECO:0000259" key="3">
    <source>
        <dbReference type="PROSITE" id="PS50930"/>
    </source>
</evidence>
<dbReference type="RefSeq" id="WP_182043481.1">
    <property type="nucleotide sequence ID" value="NZ_JACDZE010000002.1"/>
</dbReference>
<dbReference type="PROSITE" id="PS50930">
    <property type="entry name" value="HTH_LYTTR"/>
    <property type="match status" value="1"/>
</dbReference>
<protein>
    <submittedName>
        <fullName evidence="4">Response regulator transcription factor</fullName>
    </submittedName>
</protein>
<sequence>MKKIKTLAVDDEAPALRRLVKMIENHPKLELIETARNSIEAKEKILKFNPDLVLLDIQLKDATAFELLLEIQNSCKDKIIFCTAYDQYAIKAFDFQAIDYLLKPYSEERFQIAIDRILKQNEKTDLTKMLQVLAEKSKSSEMLKIPEGNKCHFIHTEFLYYVQAEGYYAQFVLKNEKKLIRISLKNLEEILPESFIRINKSIIVNKTFISEMVSNKSSTKITMPDKMEFDVSEKYLKYFQSKIL</sequence>
<dbReference type="InterPro" id="IPR007492">
    <property type="entry name" value="LytTR_DNA-bd_dom"/>
</dbReference>
<dbReference type="Pfam" id="PF00072">
    <property type="entry name" value="Response_reg"/>
    <property type="match status" value="1"/>
</dbReference>
<evidence type="ECO:0000256" key="1">
    <source>
        <dbReference type="PROSITE-ProRule" id="PRU00169"/>
    </source>
</evidence>
<dbReference type="PANTHER" id="PTHR37299">
    <property type="entry name" value="TRANSCRIPTIONAL REGULATOR-RELATED"/>
    <property type="match status" value="1"/>
</dbReference>
<comment type="caution">
    <text evidence="4">The sequence shown here is derived from an EMBL/GenBank/DDBJ whole genome shotgun (WGS) entry which is preliminary data.</text>
</comment>
<keyword evidence="5" id="KW-1185">Reference proteome</keyword>
<keyword evidence="1" id="KW-0597">Phosphoprotein</keyword>
<feature type="modified residue" description="4-aspartylphosphate" evidence="1">
    <location>
        <position position="56"/>
    </location>
</feature>
<dbReference type="SUPFAM" id="SSF52172">
    <property type="entry name" value="CheY-like"/>
    <property type="match status" value="1"/>
</dbReference>
<feature type="domain" description="HTH LytTR-type" evidence="3">
    <location>
        <begin position="143"/>
        <end position="244"/>
    </location>
</feature>
<dbReference type="Pfam" id="PF04397">
    <property type="entry name" value="LytTR"/>
    <property type="match status" value="1"/>
</dbReference>
<evidence type="ECO:0000313" key="5">
    <source>
        <dbReference type="Proteomes" id="UP000552241"/>
    </source>
</evidence>
<dbReference type="GO" id="GO:0003677">
    <property type="term" value="F:DNA binding"/>
    <property type="evidence" value="ECO:0007669"/>
    <property type="project" value="InterPro"/>
</dbReference>
<dbReference type="InterPro" id="IPR046947">
    <property type="entry name" value="LytR-like"/>
</dbReference>
<dbReference type="InterPro" id="IPR001789">
    <property type="entry name" value="Sig_transdc_resp-reg_receiver"/>
</dbReference>
<gene>
    <name evidence="4" type="ORF">HU137_08840</name>
</gene>
<dbReference type="Proteomes" id="UP000552241">
    <property type="component" value="Unassembled WGS sequence"/>
</dbReference>
<dbReference type="SMART" id="SM00850">
    <property type="entry name" value="LytTR"/>
    <property type="match status" value="1"/>
</dbReference>
<feature type="domain" description="Response regulatory" evidence="2">
    <location>
        <begin position="5"/>
        <end position="118"/>
    </location>
</feature>
<organism evidence="4 5">
    <name type="scientific">Moheibacter lacus</name>
    <dbReference type="NCBI Taxonomy" id="2745851"/>
    <lineage>
        <taxon>Bacteria</taxon>
        <taxon>Pseudomonadati</taxon>
        <taxon>Bacteroidota</taxon>
        <taxon>Flavobacteriia</taxon>
        <taxon>Flavobacteriales</taxon>
        <taxon>Weeksellaceae</taxon>
        <taxon>Moheibacter</taxon>
    </lineage>
</organism>
<dbReference type="InterPro" id="IPR011006">
    <property type="entry name" value="CheY-like_superfamily"/>
</dbReference>
<proteinExistence type="predicted"/>
<evidence type="ECO:0000259" key="2">
    <source>
        <dbReference type="PROSITE" id="PS50110"/>
    </source>
</evidence>
<dbReference type="EMBL" id="JACDZE010000002">
    <property type="protein sequence ID" value="MBA5629872.1"/>
    <property type="molecule type" value="Genomic_DNA"/>
</dbReference>
<reference evidence="4 5" key="1">
    <citation type="submission" date="2020-07" db="EMBL/GenBank/DDBJ databases">
        <title>Moheibacter lacus sp. nov., a member of the family Flavobacteriaceae isolated from freshwater lake sediment.</title>
        <authorList>
            <person name="Liu Y."/>
        </authorList>
    </citation>
    <scope>NUCLEOTIDE SEQUENCE [LARGE SCALE GENOMIC DNA]</scope>
    <source>
        <strain evidence="4 5">BDHS18</strain>
    </source>
</reference>
<dbReference type="PANTHER" id="PTHR37299:SF1">
    <property type="entry name" value="STAGE 0 SPORULATION PROTEIN A HOMOLOG"/>
    <property type="match status" value="1"/>
</dbReference>
<dbReference type="GO" id="GO:0000156">
    <property type="term" value="F:phosphorelay response regulator activity"/>
    <property type="evidence" value="ECO:0007669"/>
    <property type="project" value="InterPro"/>
</dbReference>
<name>A0A838ZS32_9FLAO</name>
<accession>A0A838ZS32</accession>
<evidence type="ECO:0000313" key="4">
    <source>
        <dbReference type="EMBL" id="MBA5629872.1"/>
    </source>
</evidence>
<dbReference type="PROSITE" id="PS50110">
    <property type="entry name" value="RESPONSE_REGULATORY"/>
    <property type="match status" value="1"/>
</dbReference>
<dbReference type="AlphaFoldDB" id="A0A838ZS32"/>